<evidence type="ECO:0000256" key="4">
    <source>
        <dbReference type="ARBA" id="ARBA00023002"/>
    </source>
</evidence>
<dbReference type="NCBIfam" id="NF009827">
    <property type="entry name" value="PRK13303.1-2"/>
    <property type="match status" value="1"/>
</dbReference>
<evidence type="ECO:0000259" key="7">
    <source>
        <dbReference type="Pfam" id="PF01958"/>
    </source>
</evidence>
<evidence type="ECO:0000256" key="1">
    <source>
        <dbReference type="ARBA" id="ARBA00008331"/>
    </source>
</evidence>
<dbReference type="HAMAP" id="MF_01265">
    <property type="entry name" value="NadX"/>
    <property type="match status" value="1"/>
</dbReference>
<evidence type="ECO:0000256" key="6">
    <source>
        <dbReference type="HAMAP-Rule" id="MF_01265"/>
    </source>
</evidence>
<proteinExistence type="inferred from homology"/>
<dbReference type="Gene3D" id="3.30.360.10">
    <property type="entry name" value="Dihydrodipicolinate Reductase, domain 2"/>
    <property type="match status" value="1"/>
</dbReference>
<keyword evidence="4 6" id="KW-0560">Oxidoreductase</keyword>
<dbReference type="PANTHER" id="PTHR31873:SF6">
    <property type="entry name" value="ASPARTATE DEHYDROGENASE DOMAIN-CONTAINING PROTEIN"/>
    <property type="match status" value="1"/>
</dbReference>
<dbReference type="Pfam" id="PF03447">
    <property type="entry name" value="NAD_binding_3"/>
    <property type="match status" value="1"/>
</dbReference>
<evidence type="ECO:0000256" key="2">
    <source>
        <dbReference type="ARBA" id="ARBA00022642"/>
    </source>
</evidence>
<evidence type="ECO:0000256" key="3">
    <source>
        <dbReference type="ARBA" id="ARBA00022857"/>
    </source>
</evidence>
<dbReference type="PANTHER" id="PTHR31873">
    <property type="entry name" value="L-ASPARTATE DEHYDROGENASE-RELATED"/>
    <property type="match status" value="1"/>
</dbReference>
<feature type="domain" description="Aspartate/homoserine dehydrogenase NAD-binding" evidence="8">
    <location>
        <begin position="7"/>
        <end position="121"/>
    </location>
</feature>
<evidence type="ECO:0000313" key="10">
    <source>
        <dbReference type="Proteomes" id="UP001596501"/>
    </source>
</evidence>
<name>A0ABW2QPZ8_9BURK</name>
<comment type="function">
    <text evidence="6">Specifically catalyzes the NAD or NADP-dependent dehydrogenation of L-aspartate to iminoaspartate.</text>
</comment>
<dbReference type="InterPro" id="IPR011182">
    <property type="entry name" value="L-Asp_DH"/>
</dbReference>
<sequence>MRVGLIGFGAIGQRLARGLLAHPQRVTLSGVLVQDLSEAQAAAQDDLAQLRPLLSDSRDAWLEAAPDLVVECAGHTAVDAHAVAVLGAGCDLLLVSVGALTDDARYERLRALAEAHGRQVRLVAGAVGGIDWLTAARDAGLREVVYRGRKPPQAWRGSPAEPGRDLDALVAPTRLFEGSARQAARDFPRNANVAATVALATLGLDQTRVELWADPGVSDNQHEIEAWGEAGHLLLRLDNRPDPLNPRTSLVTAHSALRAVLNWRAPLVL</sequence>
<dbReference type="NCBIfam" id="NF009829">
    <property type="entry name" value="PRK13303.1-4"/>
    <property type="match status" value="1"/>
</dbReference>
<dbReference type="SUPFAM" id="SSF51735">
    <property type="entry name" value="NAD(P)-binding Rossmann-fold domains"/>
    <property type="match status" value="1"/>
</dbReference>
<keyword evidence="2 6" id="KW-0662">Pyridine nucleotide biosynthesis</keyword>
<dbReference type="InterPro" id="IPR020626">
    <property type="entry name" value="Asp_DH_prok"/>
</dbReference>
<dbReference type="PIRSF" id="PIRSF005227">
    <property type="entry name" value="Asp_dh_NAD_syn"/>
    <property type="match status" value="1"/>
</dbReference>
<keyword evidence="5 6" id="KW-0520">NAD</keyword>
<dbReference type="GO" id="GO:0033735">
    <property type="term" value="F:aspartate dehydrogenase [NAD(P)+] activity"/>
    <property type="evidence" value="ECO:0007669"/>
    <property type="project" value="UniProtKB-EC"/>
</dbReference>
<comment type="miscellaneous">
    <text evidence="6">The iminoaspartate product is unstable in aqueous solution and can decompose to oxaloacetate and ammonia.</text>
</comment>
<dbReference type="InterPro" id="IPR002811">
    <property type="entry name" value="Asp_DH"/>
</dbReference>
<gene>
    <name evidence="6" type="primary">nadX</name>
    <name evidence="9" type="ORF">ACFQPB_21685</name>
</gene>
<comment type="catalytic activity">
    <reaction evidence="6">
        <text>L-aspartate + NADP(+) + H2O = oxaloacetate + NH4(+) + NADPH + H(+)</text>
        <dbReference type="Rhea" id="RHEA:11784"/>
        <dbReference type="ChEBI" id="CHEBI:15377"/>
        <dbReference type="ChEBI" id="CHEBI:15378"/>
        <dbReference type="ChEBI" id="CHEBI:16452"/>
        <dbReference type="ChEBI" id="CHEBI:28938"/>
        <dbReference type="ChEBI" id="CHEBI:29991"/>
        <dbReference type="ChEBI" id="CHEBI:57783"/>
        <dbReference type="ChEBI" id="CHEBI:58349"/>
        <dbReference type="EC" id="1.4.1.21"/>
    </reaction>
</comment>
<dbReference type="Proteomes" id="UP001596501">
    <property type="component" value="Unassembled WGS sequence"/>
</dbReference>
<evidence type="ECO:0000259" key="8">
    <source>
        <dbReference type="Pfam" id="PF03447"/>
    </source>
</evidence>
<accession>A0ABW2QPZ8</accession>
<dbReference type="InterPro" id="IPR036291">
    <property type="entry name" value="NAD(P)-bd_dom_sf"/>
</dbReference>
<dbReference type="EC" id="1.4.1.21" evidence="6"/>
<organism evidence="9 10">
    <name type="scientific">Hydrogenophaga atypica</name>
    <dbReference type="NCBI Taxonomy" id="249409"/>
    <lineage>
        <taxon>Bacteria</taxon>
        <taxon>Pseudomonadati</taxon>
        <taxon>Pseudomonadota</taxon>
        <taxon>Betaproteobacteria</taxon>
        <taxon>Burkholderiales</taxon>
        <taxon>Comamonadaceae</taxon>
        <taxon>Hydrogenophaga</taxon>
    </lineage>
</organism>
<keyword evidence="3 6" id="KW-0521">NADP</keyword>
<protein>
    <recommendedName>
        <fullName evidence="6">L-aspartate dehydrogenase</fullName>
        <ecNumber evidence="6">1.4.1.21</ecNumber>
    </recommendedName>
</protein>
<comment type="caution">
    <text evidence="9">The sequence shown here is derived from an EMBL/GenBank/DDBJ whole genome shotgun (WGS) entry which is preliminary data.</text>
</comment>
<evidence type="ECO:0000313" key="9">
    <source>
        <dbReference type="EMBL" id="MFC7411476.1"/>
    </source>
</evidence>
<dbReference type="SUPFAM" id="SSF55347">
    <property type="entry name" value="Glyceraldehyde-3-phosphate dehydrogenase-like, C-terminal domain"/>
    <property type="match status" value="1"/>
</dbReference>
<dbReference type="InterPro" id="IPR005106">
    <property type="entry name" value="Asp/hSer_DH_NAD-bd"/>
</dbReference>
<feature type="active site" evidence="6">
    <location>
        <position position="222"/>
    </location>
</feature>
<dbReference type="NCBIfam" id="NF009828">
    <property type="entry name" value="PRK13303.1-3"/>
    <property type="match status" value="1"/>
</dbReference>
<keyword evidence="10" id="KW-1185">Reference proteome</keyword>
<dbReference type="Pfam" id="PF01958">
    <property type="entry name" value="Asp_DH_C"/>
    <property type="match status" value="1"/>
</dbReference>
<dbReference type="EMBL" id="JBHTCA010000033">
    <property type="protein sequence ID" value="MFC7411476.1"/>
    <property type="molecule type" value="Genomic_DNA"/>
</dbReference>
<reference evidence="10" key="1">
    <citation type="journal article" date="2019" name="Int. J. Syst. Evol. Microbiol.">
        <title>The Global Catalogue of Microorganisms (GCM) 10K type strain sequencing project: providing services to taxonomists for standard genome sequencing and annotation.</title>
        <authorList>
            <consortium name="The Broad Institute Genomics Platform"/>
            <consortium name="The Broad Institute Genome Sequencing Center for Infectious Disease"/>
            <person name="Wu L."/>
            <person name="Ma J."/>
        </authorList>
    </citation>
    <scope>NUCLEOTIDE SEQUENCE [LARGE SCALE GENOMIC DNA]</scope>
    <source>
        <strain evidence="10">CGMCC 1.12371</strain>
    </source>
</reference>
<evidence type="ECO:0000256" key="5">
    <source>
        <dbReference type="ARBA" id="ARBA00023027"/>
    </source>
</evidence>
<comment type="pathway">
    <text evidence="6">Cofactor biosynthesis; NAD(+) biosynthesis; iminoaspartate from L-aspartate (dehydrogenase route): step 1/1.</text>
</comment>
<comment type="catalytic activity">
    <reaction evidence="6">
        <text>L-aspartate + NAD(+) + H2O = oxaloacetate + NH4(+) + NADH + H(+)</text>
        <dbReference type="Rhea" id="RHEA:11788"/>
        <dbReference type="ChEBI" id="CHEBI:15377"/>
        <dbReference type="ChEBI" id="CHEBI:15378"/>
        <dbReference type="ChEBI" id="CHEBI:16452"/>
        <dbReference type="ChEBI" id="CHEBI:28938"/>
        <dbReference type="ChEBI" id="CHEBI:29991"/>
        <dbReference type="ChEBI" id="CHEBI:57540"/>
        <dbReference type="ChEBI" id="CHEBI:57945"/>
        <dbReference type="EC" id="1.4.1.21"/>
    </reaction>
</comment>
<dbReference type="Gene3D" id="3.40.50.720">
    <property type="entry name" value="NAD(P)-binding Rossmann-like Domain"/>
    <property type="match status" value="1"/>
</dbReference>
<feature type="binding site" evidence="6">
    <location>
        <position position="126"/>
    </location>
    <ligand>
        <name>NAD(+)</name>
        <dbReference type="ChEBI" id="CHEBI:57540"/>
    </ligand>
</feature>
<comment type="similarity">
    <text evidence="1 6">Belongs to the L-aspartate dehydrogenase family.</text>
</comment>
<feature type="binding site" evidence="6">
    <location>
        <position position="192"/>
    </location>
    <ligand>
        <name>NAD(+)</name>
        <dbReference type="ChEBI" id="CHEBI:57540"/>
    </ligand>
</feature>
<feature type="domain" description="Aspartate dehydrogenase" evidence="7">
    <location>
        <begin position="171"/>
        <end position="256"/>
    </location>
</feature>